<name>A0A381Z1Z3_9ZZZZ</name>
<dbReference type="EMBL" id="UINC01019534">
    <property type="protein sequence ID" value="SVA82767.1"/>
    <property type="molecule type" value="Genomic_DNA"/>
</dbReference>
<dbReference type="SMART" id="SM00028">
    <property type="entry name" value="TPR"/>
    <property type="match status" value="3"/>
</dbReference>
<keyword evidence="1" id="KW-0378">Hydrolase</keyword>
<dbReference type="CDD" id="cd05483">
    <property type="entry name" value="retropepsin_like_bacteria"/>
    <property type="match status" value="1"/>
</dbReference>
<reference evidence="3" key="1">
    <citation type="submission" date="2018-05" db="EMBL/GenBank/DDBJ databases">
        <authorList>
            <person name="Lanie J.A."/>
            <person name="Ng W.-L."/>
            <person name="Kazmierczak K.M."/>
            <person name="Andrzejewski T.M."/>
            <person name="Davidsen T.M."/>
            <person name="Wayne K.J."/>
            <person name="Tettelin H."/>
            <person name="Glass J.I."/>
            <person name="Rusch D."/>
            <person name="Podicherti R."/>
            <person name="Tsui H.-C.T."/>
            <person name="Winkler M.E."/>
        </authorList>
    </citation>
    <scope>NUCLEOTIDE SEQUENCE</scope>
</reference>
<dbReference type="Gene3D" id="2.40.70.10">
    <property type="entry name" value="Acid Proteases"/>
    <property type="match status" value="2"/>
</dbReference>
<dbReference type="Pfam" id="PF14559">
    <property type="entry name" value="TPR_19"/>
    <property type="match status" value="1"/>
</dbReference>
<dbReference type="SUPFAM" id="SSF50630">
    <property type="entry name" value="Acid proteases"/>
    <property type="match status" value="1"/>
</dbReference>
<dbReference type="AlphaFoldDB" id="A0A381Z1Z3"/>
<proteinExistence type="predicted"/>
<dbReference type="InterPro" id="IPR001995">
    <property type="entry name" value="Peptidase_A2_cat"/>
</dbReference>
<sequence>QLGDLLRGDQRYWESIPAYDQAKPGATSEQLVRVSSGLLQSLLQVAEFTEAHREALLLRSLAPTDPSALALVGDGLWSSGLFDEAEAVYRDVLAIDAGSAGGRHGLAQSLATRRAYDDALDWIQAALEIAPNTPEFHHTLGFVYQRMHRFGEAADAYERYVGLLPSSTNTEKADWARAEVQFLRSFGDRQAVQLTEPGRVHTIPFRVERDKVIVRGRVNGRSAVDFVVDTGAEQTVLSEPVAQDLGVQPVANTISAGVGEIGLRGLQAARLESLQIGSFEVTNLPAIIKSPPLGGLPTPESEGFSPIALGLSVTIDYGQRQLIIGEELPDEPADIVLPLRHHRLAVVRGVVDGEHPRSFVVDTGGEVISISRGTANLLAPLTVRKVPIKVYGTSGWDDDAYLRPGTNLAFDQLLYRNYSVVVLNLHRPSALLGFQIGGIVGHRFLSDYRVTLDLGRSVLKLKKL</sequence>
<dbReference type="InterPro" id="IPR021109">
    <property type="entry name" value="Peptidase_aspartic_dom_sf"/>
</dbReference>
<feature type="domain" description="Peptidase A2" evidence="2">
    <location>
        <begin position="224"/>
        <end position="259"/>
    </location>
</feature>
<evidence type="ECO:0000256" key="1">
    <source>
        <dbReference type="ARBA" id="ARBA00022801"/>
    </source>
</evidence>
<dbReference type="InterPro" id="IPR034122">
    <property type="entry name" value="Retropepsin-like_bacterial"/>
</dbReference>
<dbReference type="InterPro" id="IPR011990">
    <property type="entry name" value="TPR-like_helical_dom_sf"/>
</dbReference>
<protein>
    <recommendedName>
        <fullName evidence="2">Peptidase A2 domain-containing protein</fullName>
    </recommendedName>
</protein>
<dbReference type="Gene3D" id="1.25.40.10">
    <property type="entry name" value="Tetratricopeptide repeat domain"/>
    <property type="match status" value="1"/>
</dbReference>
<dbReference type="Pfam" id="PF13975">
    <property type="entry name" value="gag-asp_proteas"/>
    <property type="match status" value="1"/>
</dbReference>
<dbReference type="InterPro" id="IPR019734">
    <property type="entry name" value="TPR_rpt"/>
</dbReference>
<organism evidence="3">
    <name type="scientific">marine metagenome</name>
    <dbReference type="NCBI Taxonomy" id="408172"/>
    <lineage>
        <taxon>unclassified sequences</taxon>
        <taxon>metagenomes</taxon>
        <taxon>ecological metagenomes</taxon>
    </lineage>
</organism>
<dbReference type="PROSITE" id="PS50175">
    <property type="entry name" value="ASP_PROT_RETROV"/>
    <property type="match status" value="1"/>
</dbReference>
<accession>A0A381Z1Z3</accession>
<evidence type="ECO:0000313" key="3">
    <source>
        <dbReference type="EMBL" id="SVA82767.1"/>
    </source>
</evidence>
<evidence type="ECO:0000259" key="2">
    <source>
        <dbReference type="PROSITE" id="PS50175"/>
    </source>
</evidence>
<feature type="non-terminal residue" evidence="3">
    <location>
        <position position="1"/>
    </location>
</feature>
<dbReference type="GO" id="GO:0006508">
    <property type="term" value="P:proteolysis"/>
    <property type="evidence" value="ECO:0007669"/>
    <property type="project" value="InterPro"/>
</dbReference>
<gene>
    <name evidence="3" type="ORF">METZ01_LOCUS135621</name>
</gene>
<dbReference type="SUPFAM" id="SSF48452">
    <property type="entry name" value="TPR-like"/>
    <property type="match status" value="1"/>
</dbReference>
<dbReference type="PROSITE" id="PS50005">
    <property type="entry name" value="TPR"/>
    <property type="match status" value="1"/>
</dbReference>
<dbReference type="GO" id="GO:0004190">
    <property type="term" value="F:aspartic-type endopeptidase activity"/>
    <property type="evidence" value="ECO:0007669"/>
    <property type="project" value="InterPro"/>
</dbReference>